<evidence type="ECO:0000256" key="2">
    <source>
        <dbReference type="SAM" id="SignalP"/>
    </source>
</evidence>
<organism evidence="3 4">
    <name type="scientific">Rhodococcoides trifolii</name>
    <dbReference type="NCBI Taxonomy" id="908250"/>
    <lineage>
        <taxon>Bacteria</taxon>
        <taxon>Bacillati</taxon>
        <taxon>Actinomycetota</taxon>
        <taxon>Actinomycetes</taxon>
        <taxon>Mycobacteriales</taxon>
        <taxon>Nocardiaceae</taxon>
        <taxon>Rhodococcoides</taxon>
    </lineage>
</organism>
<evidence type="ECO:0000313" key="4">
    <source>
        <dbReference type="Proteomes" id="UP000654257"/>
    </source>
</evidence>
<evidence type="ECO:0000313" key="3">
    <source>
        <dbReference type="EMBL" id="GGG17657.1"/>
    </source>
</evidence>
<name>A0A917G1I3_9NOCA</name>
<feature type="signal peptide" evidence="2">
    <location>
        <begin position="1"/>
        <end position="22"/>
    </location>
</feature>
<dbReference type="RefSeq" id="WP_188546056.1">
    <property type="nucleotide sequence ID" value="NZ_BMCU01000003.1"/>
</dbReference>
<protein>
    <recommendedName>
        <fullName evidence="5">Large secreted protein</fullName>
    </recommendedName>
</protein>
<keyword evidence="4" id="KW-1185">Reference proteome</keyword>
<evidence type="ECO:0008006" key="5">
    <source>
        <dbReference type="Google" id="ProtNLM"/>
    </source>
</evidence>
<feature type="region of interest" description="Disordered" evidence="1">
    <location>
        <begin position="22"/>
        <end position="41"/>
    </location>
</feature>
<accession>A0A917G1I3</accession>
<dbReference type="AlphaFoldDB" id="A0A917G1I3"/>
<reference evidence="3" key="2">
    <citation type="submission" date="2020-09" db="EMBL/GenBank/DDBJ databases">
        <authorList>
            <person name="Sun Q."/>
            <person name="Sedlacek I."/>
        </authorList>
    </citation>
    <scope>NUCLEOTIDE SEQUENCE</scope>
    <source>
        <strain evidence="3">CCM 7905</strain>
    </source>
</reference>
<comment type="caution">
    <text evidence="3">The sequence shown here is derived from an EMBL/GenBank/DDBJ whole genome shotgun (WGS) entry which is preliminary data.</text>
</comment>
<proteinExistence type="predicted"/>
<feature type="chain" id="PRO_5037018718" description="Large secreted protein" evidence="2">
    <location>
        <begin position="23"/>
        <end position="151"/>
    </location>
</feature>
<dbReference type="Proteomes" id="UP000654257">
    <property type="component" value="Unassembled WGS sequence"/>
</dbReference>
<keyword evidence="2" id="KW-0732">Signal</keyword>
<sequence>MRLFALGLLLCFALTGCGGASATDEDDVTTPSPTDLVPTPGAPPVPMEVSDDQVGTEFTVTPTLLRAQTTPFEAWSPLSGNRIAVHFVTGSPECYGADATVVETPSDVTITLRTGTLVSAEDKACIMIAVYGTMVLDLSTPVGDRKVLNGA</sequence>
<evidence type="ECO:0000256" key="1">
    <source>
        <dbReference type="SAM" id="MobiDB-lite"/>
    </source>
</evidence>
<gene>
    <name evidence="3" type="ORF">GCM10007304_34700</name>
</gene>
<reference evidence="3" key="1">
    <citation type="journal article" date="2014" name="Int. J. Syst. Evol. Microbiol.">
        <title>Complete genome sequence of Corynebacterium casei LMG S-19264T (=DSM 44701T), isolated from a smear-ripened cheese.</title>
        <authorList>
            <consortium name="US DOE Joint Genome Institute (JGI-PGF)"/>
            <person name="Walter F."/>
            <person name="Albersmeier A."/>
            <person name="Kalinowski J."/>
            <person name="Ruckert C."/>
        </authorList>
    </citation>
    <scope>NUCLEOTIDE SEQUENCE</scope>
    <source>
        <strain evidence="3">CCM 7905</strain>
    </source>
</reference>
<dbReference type="PROSITE" id="PS51257">
    <property type="entry name" value="PROKAR_LIPOPROTEIN"/>
    <property type="match status" value="1"/>
</dbReference>
<dbReference type="EMBL" id="BMCU01000003">
    <property type="protein sequence ID" value="GGG17657.1"/>
    <property type="molecule type" value="Genomic_DNA"/>
</dbReference>